<dbReference type="PANTHER" id="PTHR14493:SF50">
    <property type="entry name" value="RING FINGER PROTEIN UNKEMPT"/>
    <property type="match status" value="1"/>
</dbReference>
<accession>A0ABY8UFL1</accession>
<dbReference type="PANTHER" id="PTHR14493">
    <property type="entry name" value="UNKEMPT FAMILY MEMBER"/>
    <property type="match status" value="1"/>
</dbReference>
<keyword evidence="8" id="KW-1185">Reference proteome</keyword>
<dbReference type="InterPro" id="IPR036855">
    <property type="entry name" value="Znf_CCCH_sf"/>
</dbReference>
<organism evidence="7 8">
    <name type="scientific">Tetradesmus obliquus</name>
    <name type="common">Green alga</name>
    <name type="synonym">Acutodesmus obliquus</name>
    <dbReference type="NCBI Taxonomy" id="3088"/>
    <lineage>
        <taxon>Eukaryota</taxon>
        <taxon>Viridiplantae</taxon>
        <taxon>Chlorophyta</taxon>
        <taxon>core chlorophytes</taxon>
        <taxon>Chlorophyceae</taxon>
        <taxon>CS clade</taxon>
        <taxon>Sphaeropleales</taxon>
        <taxon>Scenedesmaceae</taxon>
        <taxon>Tetradesmus</taxon>
    </lineage>
</organism>
<dbReference type="Gene3D" id="3.30.1370.210">
    <property type="match status" value="1"/>
</dbReference>
<keyword evidence="4" id="KW-0238">DNA-binding</keyword>
<sequence length="162" mass="17474">MDLGDTQSFDDEFMQLSFKVEPCMLAHPHGWKMCPFVHPGEPVKRRHPFTHRGDMCNAVKKGQSCEAGDACPYAHNSHELWLHPSRYKTRLCRSGGACARGICFFAHSQAELRQKGSTKQGVLHPSLQAPASPTLNTSATAAAGAGPLLLMSSVEAGSVVAS</sequence>
<dbReference type="InterPro" id="IPR000571">
    <property type="entry name" value="Znf_CCCH"/>
</dbReference>
<keyword evidence="1 5" id="KW-0479">Metal-binding</keyword>
<name>A0ABY8UFL1_TETOB</name>
<evidence type="ECO:0000259" key="6">
    <source>
        <dbReference type="PROSITE" id="PS50103"/>
    </source>
</evidence>
<feature type="zinc finger region" description="C3H1-type" evidence="5">
    <location>
        <begin position="55"/>
        <end position="78"/>
    </location>
</feature>
<dbReference type="InterPro" id="IPR045234">
    <property type="entry name" value="Unkempt-like"/>
</dbReference>
<evidence type="ECO:0000313" key="8">
    <source>
        <dbReference type="Proteomes" id="UP001244341"/>
    </source>
</evidence>
<evidence type="ECO:0000313" key="7">
    <source>
        <dbReference type="EMBL" id="WIA18916.1"/>
    </source>
</evidence>
<dbReference type="InterPro" id="IPR057444">
    <property type="entry name" value="Znf-CCCH_AtC3H23-like"/>
</dbReference>
<reference evidence="7 8" key="1">
    <citation type="submission" date="2023-05" db="EMBL/GenBank/DDBJ databases">
        <title>A 100% complete, gapless, phased diploid assembly of the Scenedesmus obliquus UTEX 3031 genome.</title>
        <authorList>
            <person name="Biondi T.C."/>
            <person name="Hanschen E.R."/>
            <person name="Kwon T."/>
            <person name="Eng W."/>
            <person name="Kruse C.P.S."/>
            <person name="Koehler S.I."/>
            <person name="Kunde Y."/>
            <person name="Gleasner C.D."/>
            <person name="You Mak K.T."/>
            <person name="Polle J."/>
            <person name="Hovde B.T."/>
            <person name="Starkenburg S.R."/>
        </authorList>
    </citation>
    <scope>NUCLEOTIDE SEQUENCE [LARGE SCALE GENOMIC DNA]</scope>
    <source>
        <strain evidence="7 8">DOE0152z</strain>
    </source>
</reference>
<protein>
    <recommendedName>
        <fullName evidence="6">C3H1-type domain-containing protein</fullName>
    </recommendedName>
</protein>
<evidence type="ECO:0000256" key="4">
    <source>
        <dbReference type="ARBA" id="ARBA00023125"/>
    </source>
</evidence>
<keyword evidence="3 5" id="KW-0862">Zinc</keyword>
<dbReference type="EMBL" id="CP126217">
    <property type="protein sequence ID" value="WIA18916.1"/>
    <property type="molecule type" value="Genomic_DNA"/>
</dbReference>
<evidence type="ECO:0000256" key="5">
    <source>
        <dbReference type="PROSITE-ProRule" id="PRU00723"/>
    </source>
</evidence>
<dbReference type="SUPFAM" id="SSF90229">
    <property type="entry name" value="CCCH zinc finger"/>
    <property type="match status" value="1"/>
</dbReference>
<gene>
    <name evidence="7" type="ORF">OEZ85_003588</name>
</gene>
<dbReference type="Pfam" id="PF25512">
    <property type="entry name" value="zf-CCCH_AtC3H23"/>
    <property type="match status" value="1"/>
</dbReference>
<dbReference type="Proteomes" id="UP001244341">
    <property type="component" value="Chromosome 10b"/>
</dbReference>
<evidence type="ECO:0000256" key="1">
    <source>
        <dbReference type="ARBA" id="ARBA00022723"/>
    </source>
</evidence>
<keyword evidence="2 5" id="KW-0863">Zinc-finger</keyword>
<dbReference type="PROSITE" id="PS50103">
    <property type="entry name" value="ZF_C3H1"/>
    <property type="match status" value="1"/>
</dbReference>
<evidence type="ECO:0000256" key="3">
    <source>
        <dbReference type="ARBA" id="ARBA00022833"/>
    </source>
</evidence>
<evidence type="ECO:0000256" key="2">
    <source>
        <dbReference type="ARBA" id="ARBA00022771"/>
    </source>
</evidence>
<proteinExistence type="predicted"/>
<dbReference type="SMART" id="SM00356">
    <property type="entry name" value="ZnF_C3H1"/>
    <property type="match status" value="2"/>
</dbReference>
<feature type="domain" description="C3H1-type" evidence="6">
    <location>
        <begin position="55"/>
        <end position="78"/>
    </location>
</feature>